<evidence type="ECO:0008006" key="3">
    <source>
        <dbReference type="Google" id="ProtNLM"/>
    </source>
</evidence>
<dbReference type="GO" id="GO:0003677">
    <property type="term" value="F:DNA binding"/>
    <property type="evidence" value="ECO:0007669"/>
    <property type="project" value="InterPro"/>
</dbReference>
<accession>A0A2N9Y3K7</accession>
<dbReference type="InterPro" id="IPR031856">
    <property type="entry name" value="YdaS_toxin-like"/>
</dbReference>
<dbReference type="AlphaFoldDB" id="A0A2N9Y3K7"/>
<evidence type="ECO:0000313" key="2">
    <source>
        <dbReference type="Proteomes" id="UP000231094"/>
    </source>
</evidence>
<name>A0A2N9Y3K7_9NEIS</name>
<reference evidence="1 2" key="1">
    <citation type="journal article" date="2017" name="MBio">
        <title>Type VI secretion-mediated competition in the bee gut microbiome.</title>
        <authorList>
            <person name="Steele M.I."/>
            <person name="Kwong W.K."/>
            <person name="Powell J.E."/>
            <person name="Whiteley M."/>
            <person name="Moran N.A."/>
        </authorList>
    </citation>
    <scope>NUCLEOTIDE SEQUENCE [LARGE SCALE GENOMIC DNA]</scope>
    <source>
        <strain evidence="1 2">PEB0171</strain>
    </source>
</reference>
<gene>
    <name evidence="1" type="ORF">BHC47_06020</name>
</gene>
<dbReference type="SUPFAM" id="SSF47413">
    <property type="entry name" value="lambda repressor-like DNA-binding domains"/>
    <property type="match status" value="1"/>
</dbReference>
<evidence type="ECO:0000313" key="1">
    <source>
        <dbReference type="EMBL" id="PIT62044.1"/>
    </source>
</evidence>
<dbReference type="EMBL" id="MEIV01000053">
    <property type="protein sequence ID" value="PIT62044.1"/>
    <property type="molecule type" value="Genomic_DNA"/>
</dbReference>
<sequence length="73" mass="8227">MELKSYLSQERGRSTNMARALNTSPGFITMIANGRKAVPPQKAVAIEQYTNGLVTRKDLRPLDYAKFWPELAD</sequence>
<dbReference type="Proteomes" id="UP000231094">
    <property type="component" value="Unassembled WGS sequence"/>
</dbReference>
<dbReference type="Pfam" id="PF15943">
    <property type="entry name" value="YdaS_toxin"/>
    <property type="match status" value="1"/>
</dbReference>
<dbReference type="InterPro" id="IPR010982">
    <property type="entry name" value="Lambda_DNA-bd_dom_sf"/>
</dbReference>
<dbReference type="RefSeq" id="WP_100117031.1">
    <property type="nucleotide sequence ID" value="NZ_JBNPAZ010000025.1"/>
</dbReference>
<comment type="caution">
    <text evidence="1">The sequence shown here is derived from an EMBL/GenBank/DDBJ whole genome shotgun (WGS) entry which is preliminary data.</text>
</comment>
<organism evidence="1 2">
    <name type="scientific">Snodgrassella alvi</name>
    <dbReference type="NCBI Taxonomy" id="1196083"/>
    <lineage>
        <taxon>Bacteria</taxon>
        <taxon>Pseudomonadati</taxon>
        <taxon>Pseudomonadota</taxon>
        <taxon>Betaproteobacteria</taxon>
        <taxon>Neisseriales</taxon>
        <taxon>Neisseriaceae</taxon>
        <taxon>Snodgrassella</taxon>
    </lineage>
</organism>
<protein>
    <recommendedName>
        <fullName evidence="3">Cro/Cl family transcriptional regulator</fullName>
    </recommendedName>
</protein>
<proteinExistence type="predicted"/>
<dbReference type="Gene3D" id="1.10.260.40">
    <property type="entry name" value="lambda repressor-like DNA-binding domains"/>
    <property type="match status" value="1"/>
</dbReference>